<dbReference type="InterPro" id="IPR000792">
    <property type="entry name" value="Tscrpt_reg_LuxR_C"/>
</dbReference>
<dbReference type="GO" id="GO:0003677">
    <property type="term" value="F:DNA binding"/>
    <property type="evidence" value="ECO:0007669"/>
    <property type="project" value="InterPro"/>
</dbReference>
<evidence type="ECO:0000256" key="2">
    <source>
        <dbReference type="SAM" id="Phobius"/>
    </source>
</evidence>
<dbReference type="InterPro" id="IPR016032">
    <property type="entry name" value="Sig_transdc_resp-reg_C-effctor"/>
</dbReference>
<proteinExistence type="predicted"/>
<evidence type="ECO:0000256" key="1">
    <source>
        <dbReference type="SAM" id="Coils"/>
    </source>
</evidence>
<keyword evidence="2" id="KW-0472">Membrane</keyword>
<dbReference type="InterPro" id="IPR015943">
    <property type="entry name" value="WD40/YVTN_repeat-like_dom_sf"/>
</dbReference>
<dbReference type="SUPFAM" id="SSF46894">
    <property type="entry name" value="C-terminal effector domain of the bipartite response regulators"/>
    <property type="match status" value="1"/>
</dbReference>
<reference evidence="5" key="1">
    <citation type="submission" date="2016-11" db="EMBL/GenBank/DDBJ databases">
        <authorList>
            <person name="Varghese N."/>
            <person name="Submissions S."/>
        </authorList>
    </citation>
    <scope>NUCLEOTIDE SEQUENCE [LARGE SCALE GENOMIC DNA]</scope>
    <source>
        <strain evidence="5">CGMCC 1.8863</strain>
    </source>
</reference>
<dbReference type="EMBL" id="FQYX01000027">
    <property type="protein sequence ID" value="SHJ61074.1"/>
    <property type="molecule type" value="Genomic_DNA"/>
</dbReference>
<sequence length="939" mass="108195">MKILNILKIFFYIFIFLSFGICAQELPPIQSFSPIDYSAGNQNWSLSQSENNYIYVANNDGLLEYNGANWQLYPSPNGTPLRSVKVVGERIYTGCYMEFGYWTKDEFGHLNYNALSNELKDSLIEDEQFWNISEFKDWVIFQSLDRLYIYNTNNESFEILDAKTTRAAILEVNNTIYFQRINEGIFTIENGKSVLVSDDAVLKNDIVVGAFDMGNTTLIVTEKGAFYFLDQYGLNRWVISADKELSASQVYSSMRLKDGSFILGTISKGIFQLDQKGNIMRHINQENGLNNNTVLSLFEDVDHNLWLGLDNGISVLNIDSPFNEYIDEVGRVGAVYTAILFNNIRYLGTNQGLFYKREEQNGDYTLIENTKGQVWMLKQIDGTLFCGHHNGTFIINGENAKKISDFPGTWDIQKIVAGNDLLLQGNYKGLSVLERTDGQWKFKNKINGFDNSSRFFEFINAQQVLVNHDYKGVFDLKIDAGFDKVTETKKEESKGTGSSLFKYKDDIIYTTINGVFKLRTDQHKFILDSVLTSHFFGEDDPIIGILNLDGQAEKLWGFTKNNIIYVAPGKFNNEPQATKISIPSSFRKNMGVLGFESITHLKDQLYLIGMSHGYITLNLDKLKRKEYQISINAIFQEYYDSPNTEVNLKGDNIFKSSDNSFRFFFSVPNYDKYTEVNYQYQLTGIYDEWSSWTKTPDISFKNLSFGDYIFKVRAKVGNTLTKDVATYSFVIAKPWYLSNTAIALYILGSIFIVVLIHKLYKAYYKKQQDLLVLENKKRLKRKKLKAQKKIIQLNNEKLQSEIESKNRELAVSTMSIIKKNEFLNTIKEELKKTKIADPQIKAVIRTIDRNIGNEDDWKFFEEAFNNADKDFLKKVKTIHEDFTPSDLRLCAYLRLNLSSKEIAPLLNISVRSVEVKRYRLRKKMNLSHEMSLTDYILNL</sequence>
<keyword evidence="2" id="KW-0812">Transmembrane</keyword>
<dbReference type="GO" id="GO:0006355">
    <property type="term" value="P:regulation of DNA-templated transcription"/>
    <property type="evidence" value="ECO:0007669"/>
    <property type="project" value="InterPro"/>
</dbReference>
<dbReference type="SMART" id="SM00421">
    <property type="entry name" value="HTH_LUXR"/>
    <property type="match status" value="1"/>
</dbReference>
<feature type="domain" description="HTH luxR-type" evidence="3">
    <location>
        <begin position="879"/>
        <end position="936"/>
    </location>
</feature>
<dbReference type="AlphaFoldDB" id="A0A1M6KQB2"/>
<evidence type="ECO:0000313" key="5">
    <source>
        <dbReference type="Proteomes" id="UP000184231"/>
    </source>
</evidence>
<dbReference type="Gene3D" id="2.130.10.10">
    <property type="entry name" value="YVTN repeat-like/Quinoprotein amine dehydrogenase"/>
    <property type="match status" value="1"/>
</dbReference>
<name>A0A1M6KQB2_9FLAO</name>
<dbReference type="InterPro" id="IPR036388">
    <property type="entry name" value="WH-like_DNA-bd_sf"/>
</dbReference>
<dbReference type="Pfam" id="PF07495">
    <property type="entry name" value="Y_Y_Y"/>
    <property type="match status" value="1"/>
</dbReference>
<accession>A0A1M6KQB2</accession>
<feature type="coiled-coil region" evidence="1">
    <location>
        <begin position="776"/>
        <end position="808"/>
    </location>
</feature>
<protein>
    <submittedName>
        <fullName evidence="4">Regulatory protein, luxR family</fullName>
    </submittedName>
</protein>
<dbReference type="Proteomes" id="UP000184231">
    <property type="component" value="Unassembled WGS sequence"/>
</dbReference>
<gene>
    <name evidence="4" type="ORF">SAMN04487911_12718</name>
</gene>
<dbReference type="Gene3D" id="1.10.10.10">
    <property type="entry name" value="Winged helix-like DNA-binding domain superfamily/Winged helix DNA-binding domain"/>
    <property type="match status" value="1"/>
</dbReference>
<evidence type="ECO:0000313" key="4">
    <source>
        <dbReference type="EMBL" id="SHJ61074.1"/>
    </source>
</evidence>
<dbReference type="Gene3D" id="2.60.40.10">
    <property type="entry name" value="Immunoglobulins"/>
    <property type="match status" value="1"/>
</dbReference>
<dbReference type="InterPro" id="IPR011123">
    <property type="entry name" value="Y_Y_Y"/>
</dbReference>
<evidence type="ECO:0000259" key="3">
    <source>
        <dbReference type="SMART" id="SM00421"/>
    </source>
</evidence>
<keyword evidence="1" id="KW-0175">Coiled coil</keyword>
<organism evidence="4 5">
    <name type="scientific">Arenibacter nanhaiticus</name>
    <dbReference type="NCBI Taxonomy" id="558155"/>
    <lineage>
        <taxon>Bacteria</taxon>
        <taxon>Pseudomonadati</taxon>
        <taxon>Bacteroidota</taxon>
        <taxon>Flavobacteriia</taxon>
        <taxon>Flavobacteriales</taxon>
        <taxon>Flavobacteriaceae</taxon>
        <taxon>Arenibacter</taxon>
    </lineage>
</organism>
<dbReference type="InterPro" id="IPR013783">
    <property type="entry name" value="Ig-like_fold"/>
</dbReference>
<feature type="transmembrane region" description="Helical" evidence="2">
    <location>
        <begin position="735"/>
        <end position="756"/>
    </location>
</feature>
<keyword evidence="2" id="KW-1133">Transmembrane helix</keyword>
<dbReference type="STRING" id="558155.SAMN04487911_12718"/>
<keyword evidence="5" id="KW-1185">Reference proteome</keyword>